<feature type="transmembrane region" description="Helical" evidence="6">
    <location>
        <begin position="138"/>
        <end position="158"/>
    </location>
</feature>
<dbReference type="PANTHER" id="PTHR42829">
    <property type="entry name" value="NADH-UBIQUINONE OXIDOREDUCTASE CHAIN 5"/>
    <property type="match status" value="1"/>
</dbReference>
<dbReference type="Proteomes" id="UP000306402">
    <property type="component" value="Unassembled WGS sequence"/>
</dbReference>
<keyword evidence="4 6" id="KW-0472">Membrane</keyword>
<evidence type="ECO:0000256" key="6">
    <source>
        <dbReference type="SAM" id="Phobius"/>
    </source>
</evidence>
<dbReference type="NCBIfam" id="NF005141">
    <property type="entry name" value="PRK06590.1"/>
    <property type="match status" value="1"/>
</dbReference>
<evidence type="ECO:0000256" key="5">
    <source>
        <dbReference type="RuleBase" id="RU000320"/>
    </source>
</evidence>
<feature type="transmembrane region" description="Helical" evidence="6">
    <location>
        <begin position="301"/>
        <end position="322"/>
    </location>
</feature>
<feature type="transmembrane region" description="Helical" evidence="6">
    <location>
        <begin position="170"/>
        <end position="190"/>
    </location>
</feature>
<keyword evidence="3 6" id="KW-1133">Transmembrane helix</keyword>
<reference evidence="9 10" key="1">
    <citation type="submission" date="2019-05" db="EMBL/GenBank/DDBJ databases">
        <authorList>
            <person name="Qu J.-H."/>
        </authorList>
    </citation>
    <scope>NUCLEOTIDE SEQUENCE [LARGE SCALE GENOMIC DNA]</scope>
    <source>
        <strain evidence="9 10">T17</strain>
    </source>
</reference>
<feature type="transmembrane region" description="Helical" evidence="6">
    <location>
        <begin position="275"/>
        <end position="294"/>
    </location>
</feature>
<evidence type="ECO:0000256" key="2">
    <source>
        <dbReference type="ARBA" id="ARBA00022692"/>
    </source>
</evidence>
<name>A0A5R9KVY7_9BACT</name>
<feature type="transmembrane region" description="Helical" evidence="6">
    <location>
        <begin position="74"/>
        <end position="100"/>
    </location>
</feature>
<feature type="transmembrane region" description="Helical" evidence="6">
    <location>
        <begin position="374"/>
        <end position="394"/>
    </location>
</feature>
<dbReference type="OrthoDB" id="9807568at2"/>
<dbReference type="PANTHER" id="PTHR42829:SF2">
    <property type="entry name" value="NADH-UBIQUINONE OXIDOREDUCTASE CHAIN 5"/>
    <property type="match status" value="1"/>
</dbReference>
<feature type="domain" description="NADH:quinone oxidoreductase/Mrp antiporter transmembrane" evidence="7">
    <location>
        <begin position="132"/>
        <end position="417"/>
    </location>
</feature>
<dbReference type="EMBL" id="VCEJ01000004">
    <property type="protein sequence ID" value="TLV00325.1"/>
    <property type="molecule type" value="Genomic_DNA"/>
</dbReference>
<dbReference type="Pfam" id="PF00361">
    <property type="entry name" value="Proton_antipo_M"/>
    <property type="match status" value="1"/>
</dbReference>
<feature type="transmembrane region" description="Helical" evidence="6">
    <location>
        <begin position="414"/>
        <end position="435"/>
    </location>
</feature>
<dbReference type="GO" id="GO:0012505">
    <property type="term" value="C:endomembrane system"/>
    <property type="evidence" value="ECO:0007669"/>
    <property type="project" value="UniProtKB-SubCell"/>
</dbReference>
<evidence type="ECO:0000259" key="7">
    <source>
        <dbReference type="Pfam" id="PF00361"/>
    </source>
</evidence>
<feature type="transmembrane region" description="Helical" evidence="6">
    <location>
        <begin position="503"/>
        <end position="523"/>
    </location>
</feature>
<dbReference type="InterPro" id="IPR001750">
    <property type="entry name" value="ND/Mrp_TM"/>
</dbReference>
<proteinExistence type="predicted"/>
<feature type="transmembrane region" description="Helical" evidence="6">
    <location>
        <begin position="34"/>
        <end position="54"/>
    </location>
</feature>
<evidence type="ECO:0000259" key="8">
    <source>
        <dbReference type="Pfam" id="PF00662"/>
    </source>
</evidence>
<dbReference type="InterPro" id="IPR018393">
    <property type="entry name" value="NADHpl_OxRdtase_5_subgr"/>
</dbReference>
<feature type="transmembrane region" description="Helical" evidence="6">
    <location>
        <begin position="247"/>
        <end position="269"/>
    </location>
</feature>
<feature type="transmembrane region" description="Helical" evidence="6">
    <location>
        <begin position="112"/>
        <end position="132"/>
    </location>
</feature>
<protein>
    <submittedName>
        <fullName evidence="9">NADH-quinone oxidoreductase subunit L</fullName>
    </submittedName>
</protein>
<comment type="caution">
    <text evidence="9">The sequence shown here is derived from an EMBL/GenBank/DDBJ whole genome shotgun (WGS) entry which is preliminary data.</text>
</comment>
<dbReference type="PRINTS" id="PR01434">
    <property type="entry name" value="NADHDHGNASE5"/>
</dbReference>
<evidence type="ECO:0000256" key="1">
    <source>
        <dbReference type="ARBA" id="ARBA00004127"/>
    </source>
</evidence>
<evidence type="ECO:0000256" key="3">
    <source>
        <dbReference type="ARBA" id="ARBA00022989"/>
    </source>
</evidence>
<dbReference type="AlphaFoldDB" id="A0A5R9KVY7"/>
<dbReference type="Pfam" id="PF00662">
    <property type="entry name" value="Proton_antipo_N"/>
    <property type="match status" value="1"/>
</dbReference>
<dbReference type="RefSeq" id="WP_138365705.1">
    <property type="nucleotide sequence ID" value="NZ_VCEJ01000004.1"/>
</dbReference>
<comment type="subcellular location">
    <subcellularLocation>
        <location evidence="1">Endomembrane system</location>
        <topology evidence="1">Multi-pass membrane protein</topology>
    </subcellularLocation>
    <subcellularLocation>
        <location evidence="5">Membrane</location>
        <topology evidence="5">Multi-pass membrane protein</topology>
    </subcellularLocation>
</comment>
<gene>
    <name evidence="9" type="primary">nuoL</name>
    <name evidence="9" type="ORF">FEN17_12565</name>
</gene>
<feature type="transmembrane region" description="Helical" evidence="6">
    <location>
        <begin position="634"/>
        <end position="651"/>
    </location>
</feature>
<organism evidence="9 10">
    <name type="scientific">Dyadobacter luticola</name>
    <dbReference type="NCBI Taxonomy" id="1979387"/>
    <lineage>
        <taxon>Bacteria</taxon>
        <taxon>Pseudomonadati</taxon>
        <taxon>Bacteroidota</taxon>
        <taxon>Cytophagia</taxon>
        <taxon>Cytophagales</taxon>
        <taxon>Spirosomataceae</taxon>
        <taxon>Dyadobacter</taxon>
    </lineage>
</organism>
<feature type="transmembrane region" description="Helical" evidence="6">
    <location>
        <begin position="463"/>
        <end position="483"/>
    </location>
</feature>
<keyword evidence="10" id="KW-1185">Reference proteome</keyword>
<dbReference type="Gene3D" id="1.20.5.2700">
    <property type="match status" value="1"/>
</dbReference>
<dbReference type="NCBIfam" id="TIGR01974">
    <property type="entry name" value="NDH_I_L"/>
    <property type="match status" value="1"/>
</dbReference>
<feature type="transmembrane region" description="Helical" evidence="6">
    <location>
        <begin position="6"/>
        <end position="27"/>
    </location>
</feature>
<dbReference type="InterPro" id="IPR003945">
    <property type="entry name" value="NU5C-like"/>
</dbReference>
<dbReference type="GO" id="GO:0042773">
    <property type="term" value="P:ATP synthesis coupled electron transport"/>
    <property type="evidence" value="ECO:0007669"/>
    <property type="project" value="InterPro"/>
</dbReference>
<sequence>MPNSAYFLPACLLLGLPFLSFLVLWLGGKSLNKMAGWVSAGVTTLGLIIALQYADTEAINIVRFDWLSTGDTNITLSFRFDILTCVMLVVVHFVAALVQLYSTAYMHGDANLHRYFAFIQLFLFSMIGIVLAESLLVMYIFWELVGLSSYLLIGFWYFKPRAVWAAQKAFVLNRIGDAAFLTGILMLFYYTGSTDFEVLTLRIADINPGILTAIGLCLFGGCVGKSAQFPLSGWLPDAMEGPTPVSALIHAATMVAAGIFLLARISFLLTFDARLVVTIIGTITMLTGAFKALNAWDIKRVLAYSTMSQLGLMVIAVGFGSWQTALFHLVTHAFFKAGLFLSAGSVIHAVTPSNSDENFDPQDMRTMGGLREKLPVTFICFAVCGAALAGLPLFSGFLSKDAIITEGFLWASEFGMIGYIFPIIVIFSAGLTAYYMTRQIWLVFFGEKRFEAFPSIHPHESPAVMWLPMALLSALSLFFWFSINPFNAEGWFLHFIGGEESGHLFWVPIVATATTLIAIFLAYRQFQKDDPFSIKASTRESEVANVKIGWLQDYSQEHYFIRPFAFITRYLQIFEKRIVDGFIDIVARWSVIGAHLIAWIDRIFVDGGVNLTVFSIRAAGQAVRNVQNGKIQSYYVATAAGVFLLILWLMMF</sequence>
<evidence type="ECO:0000313" key="10">
    <source>
        <dbReference type="Proteomes" id="UP000306402"/>
    </source>
</evidence>
<evidence type="ECO:0000256" key="4">
    <source>
        <dbReference type="ARBA" id="ARBA00023136"/>
    </source>
</evidence>
<dbReference type="InterPro" id="IPR001516">
    <property type="entry name" value="Proton_antipo_N"/>
</dbReference>
<dbReference type="GO" id="GO:0003954">
    <property type="term" value="F:NADH dehydrogenase activity"/>
    <property type="evidence" value="ECO:0007669"/>
    <property type="project" value="TreeGrafter"/>
</dbReference>
<evidence type="ECO:0000313" key="9">
    <source>
        <dbReference type="EMBL" id="TLV00325.1"/>
    </source>
</evidence>
<dbReference type="GO" id="GO:0016020">
    <property type="term" value="C:membrane"/>
    <property type="evidence" value="ECO:0007669"/>
    <property type="project" value="UniProtKB-SubCell"/>
</dbReference>
<keyword evidence="2 5" id="KW-0812">Transmembrane</keyword>
<dbReference type="GO" id="GO:0008137">
    <property type="term" value="F:NADH dehydrogenase (ubiquinone) activity"/>
    <property type="evidence" value="ECO:0007669"/>
    <property type="project" value="InterPro"/>
</dbReference>
<accession>A0A5R9KVY7</accession>
<dbReference type="GO" id="GO:0015990">
    <property type="term" value="P:electron transport coupled proton transport"/>
    <property type="evidence" value="ECO:0007669"/>
    <property type="project" value="TreeGrafter"/>
</dbReference>
<feature type="domain" description="NADH-Ubiquinone oxidoreductase (complex I) chain 5 N-terminal" evidence="8">
    <location>
        <begin position="66"/>
        <end position="116"/>
    </location>
</feature>